<protein>
    <submittedName>
        <fullName evidence="6">Cobra-like protein</fullName>
    </submittedName>
</protein>
<dbReference type="InterPro" id="IPR006918">
    <property type="entry name" value="COBRA_pln"/>
</dbReference>
<organism evidence="6 7">
    <name type="scientific">Thalictrum thalictroides</name>
    <name type="common">Rue-anemone</name>
    <name type="synonym">Anemone thalictroides</name>
    <dbReference type="NCBI Taxonomy" id="46969"/>
    <lineage>
        <taxon>Eukaryota</taxon>
        <taxon>Viridiplantae</taxon>
        <taxon>Streptophyta</taxon>
        <taxon>Embryophyta</taxon>
        <taxon>Tracheophyta</taxon>
        <taxon>Spermatophyta</taxon>
        <taxon>Magnoliopsida</taxon>
        <taxon>Ranunculales</taxon>
        <taxon>Ranunculaceae</taxon>
        <taxon>Thalictroideae</taxon>
        <taxon>Thalictrum</taxon>
    </lineage>
</organism>
<sequence>MAMLRRAIIGARQTMNIMGMTNPAVASNPVRSEAPYRTLGVMPRFFSISQSYSIDLSNEENKRQTLNRLLYRSRQRGYLELDLVLGNWVEEHISSMDESRIKALVDVLDVENPDLWKWLSGQEQPPENLNSNPVFSAVRDKIMSNLNAHASPETRATPGKPWARVTIQNNYQYRHVDRDGWQLGWTWASDEIILSMTGAFTLQQGNCSSLRTDETPHCCQKDPVIVDMPENALPGSRSENCCHGGMISAMATDPSKSSTSFEIRVGNLPGNSSGNLPQNVTLMAPGPGYSCSSFEDYPPTVYPELGGRREMQHPGLSASPRIYSFNSTLLPTVGFADEVAVLWGLKNWNEMLLQGTYDQEGSVSTEILMDKKDDSFTFKNGWALPRRIYFNGENCQMPLPDDFPRLPNSSCSLHSRYHFLFLLIALYLILKQ</sequence>
<accession>A0A7J6VKX1</accession>
<dbReference type="PANTHER" id="PTHR31673">
    <property type="entry name" value="PROTEIN COBRA"/>
    <property type="match status" value="1"/>
</dbReference>
<keyword evidence="7" id="KW-1185">Reference proteome</keyword>
<evidence type="ECO:0000313" key="7">
    <source>
        <dbReference type="Proteomes" id="UP000554482"/>
    </source>
</evidence>
<dbReference type="EMBL" id="JABWDY010030747">
    <property type="protein sequence ID" value="KAF5185401.1"/>
    <property type="molecule type" value="Genomic_DNA"/>
</dbReference>
<comment type="similarity">
    <text evidence="1">Belongs to the COBRA family.</text>
</comment>
<evidence type="ECO:0000256" key="4">
    <source>
        <dbReference type="ARBA" id="ARBA00023186"/>
    </source>
</evidence>
<dbReference type="OrthoDB" id="284292at2759"/>
<dbReference type="Pfam" id="PF04833">
    <property type="entry name" value="COBRA"/>
    <property type="match status" value="1"/>
</dbReference>
<dbReference type="FunFam" id="1.10.150.250:FF:000003">
    <property type="entry name" value="Succinate dehydrogenase assembly factor"/>
    <property type="match status" value="1"/>
</dbReference>
<reference evidence="6 7" key="1">
    <citation type="submission" date="2020-06" db="EMBL/GenBank/DDBJ databases">
        <title>Transcriptomic and genomic resources for Thalictrum thalictroides and T. hernandezii: Facilitating candidate gene discovery in an emerging model plant lineage.</title>
        <authorList>
            <person name="Arias T."/>
            <person name="Riano-Pachon D.M."/>
            <person name="Di Stilio V.S."/>
        </authorList>
    </citation>
    <scope>NUCLEOTIDE SEQUENCE [LARGE SCALE GENOMIC DNA]</scope>
    <source>
        <strain evidence="7">cv. WT478/WT964</strain>
        <tissue evidence="6">Leaves</tissue>
    </source>
</reference>
<comment type="caution">
    <text evidence="6">The sequence shown here is derived from an EMBL/GenBank/DDBJ whole genome shotgun (WGS) entry which is preliminary data.</text>
</comment>
<dbReference type="InterPro" id="IPR036714">
    <property type="entry name" value="SDH_sf"/>
</dbReference>
<evidence type="ECO:0000256" key="3">
    <source>
        <dbReference type="ARBA" id="ARBA00023180"/>
    </source>
</evidence>
<evidence type="ECO:0000259" key="5">
    <source>
        <dbReference type="Pfam" id="PF25079"/>
    </source>
</evidence>
<keyword evidence="3" id="KW-0325">Glycoprotein</keyword>
<gene>
    <name evidence="6" type="ORF">FRX31_025013</name>
</gene>
<evidence type="ECO:0000256" key="1">
    <source>
        <dbReference type="ARBA" id="ARBA00005507"/>
    </source>
</evidence>
<dbReference type="Pfam" id="PF03937">
    <property type="entry name" value="Sdh5"/>
    <property type="match status" value="1"/>
</dbReference>
<dbReference type="AlphaFoldDB" id="A0A7J6VKX1"/>
<evidence type="ECO:0000256" key="2">
    <source>
        <dbReference type="ARBA" id="ARBA00022729"/>
    </source>
</evidence>
<dbReference type="GO" id="GO:0052324">
    <property type="term" value="P:plant-type cell wall cellulose biosynthetic process"/>
    <property type="evidence" value="ECO:0007669"/>
    <property type="project" value="TreeGrafter"/>
</dbReference>
<dbReference type="SUPFAM" id="SSF109910">
    <property type="entry name" value="YgfY-like"/>
    <property type="match status" value="1"/>
</dbReference>
<keyword evidence="2" id="KW-0732">Signal</keyword>
<dbReference type="GO" id="GO:0005886">
    <property type="term" value="C:plasma membrane"/>
    <property type="evidence" value="ECO:0007669"/>
    <property type="project" value="TreeGrafter"/>
</dbReference>
<feature type="domain" description="COBRA C-terminal" evidence="5">
    <location>
        <begin position="320"/>
        <end position="404"/>
    </location>
</feature>
<dbReference type="InterPro" id="IPR005631">
    <property type="entry name" value="SDH"/>
</dbReference>
<dbReference type="PANTHER" id="PTHR31673:SF41">
    <property type="entry name" value="COBRA-LIKE PROTEIN"/>
    <property type="match status" value="1"/>
</dbReference>
<name>A0A7J6VKX1_THATH</name>
<dbReference type="InterPro" id="IPR056900">
    <property type="entry name" value="COB_C"/>
</dbReference>
<dbReference type="Proteomes" id="UP000554482">
    <property type="component" value="Unassembled WGS sequence"/>
</dbReference>
<proteinExistence type="inferred from homology"/>
<dbReference type="GO" id="GO:0010215">
    <property type="term" value="P:cellulose microfibril organization"/>
    <property type="evidence" value="ECO:0007669"/>
    <property type="project" value="InterPro"/>
</dbReference>
<evidence type="ECO:0000313" key="6">
    <source>
        <dbReference type="EMBL" id="KAF5185401.1"/>
    </source>
</evidence>
<dbReference type="Pfam" id="PF25079">
    <property type="entry name" value="COB_C"/>
    <property type="match status" value="1"/>
</dbReference>
<dbReference type="Gene3D" id="1.10.150.250">
    <property type="entry name" value="Flavinator of succinate dehydrogenase"/>
    <property type="match status" value="1"/>
</dbReference>
<keyword evidence="4" id="KW-0143">Chaperone</keyword>